<comment type="cofactor">
    <cofactor evidence="7">
        <name>Mg(2+)</name>
        <dbReference type="ChEBI" id="CHEBI:18420"/>
    </cofactor>
</comment>
<keyword evidence="4 7" id="KW-0067">ATP-binding</keyword>
<name>A0ABT9DF32_9CELL</name>
<dbReference type="SUPFAM" id="SSF81301">
    <property type="entry name" value="Nucleotidyltransferase"/>
    <property type="match status" value="2"/>
</dbReference>
<dbReference type="PANTHER" id="PTHR30621">
    <property type="entry name" value="GLUTAMINE SYNTHETASE ADENYLYLTRANSFERASE"/>
    <property type="match status" value="1"/>
</dbReference>
<dbReference type="NCBIfam" id="NF010707">
    <property type="entry name" value="PRK14109.1"/>
    <property type="match status" value="1"/>
</dbReference>
<dbReference type="Proteomes" id="UP001232536">
    <property type="component" value="Unassembled WGS sequence"/>
</dbReference>
<evidence type="ECO:0000259" key="8">
    <source>
        <dbReference type="Pfam" id="PF03710"/>
    </source>
</evidence>
<keyword evidence="5 7" id="KW-0460">Magnesium</keyword>
<dbReference type="PANTHER" id="PTHR30621:SF0">
    <property type="entry name" value="BIFUNCTIONAL GLUTAMINE SYNTHETASE ADENYLYLTRANSFERASE_ADENYLYL-REMOVING ENZYME"/>
    <property type="match status" value="1"/>
</dbReference>
<reference evidence="10 11" key="1">
    <citation type="submission" date="2023-07" db="EMBL/GenBank/DDBJ databases">
        <title>Description of novel actinomycetes strains, isolated from tidal flat sediment.</title>
        <authorList>
            <person name="Lu C."/>
        </authorList>
    </citation>
    <scope>NUCLEOTIDE SEQUENCE [LARGE SCALE GENOMIC DNA]</scope>
    <source>
        <strain evidence="10 11">SYSU T00b441</strain>
    </source>
</reference>
<dbReference type="GO" id="GO:0047388">
    <property type="term" value="F:[glutamine synthetase]-adenylyl-L-tyrosine phosphorylase activity"/>
    <property type="evidence" value="ECO:0007669"/>
    <property type="project" value="UniProtKB-EC"/>
</dbReference>
<dbReference type="Gene3D" id="3.30.460.10">
    <property type="entry name" value="Beta Polymerase, domain 2"/>
    <property type="match status" value="2"/>
</dbReference>
<protein>
    <recommendedName>
        <fullName evidence="7">Bifunctional glutamine synthetase adenylyltransferase/adenylyl-removing enzyme</fullName>
    </recommendedName>
    <alternativeName>
        <fullName evidence="7">ATP:glutamine synthetase adenylyltransferase</fullName>
    </alternativeName>
    <alternativeName>
        <fullName evidence="7">ATase</fullName>
    </alternativeName>
    <domain>
        <recommendedName>
            <fullName evidence="7">Glutamine synthetase adenylyl-L-tyrosine phosphorylase</fullName>
            <ecNumber evidence="7">2.7.7.89</ecNumber>
        </recommendedName>
        <alternativeName>
            <fullName evidence="7">Adenylyl removase</fullName>
            <shortName evidence="7">AR</shortName>
            <shortName evidence="7">AT-N</shortName>
        </alternativeName>
    </domain>
    <domain>
        <recommendedName>
            <fullName evidence="7">Glutamine synthetase adenylyl transferase</fullName>
            <ecNumber evidence="7">2.7.7.42</ecNumber>
        </recommendedName>
        <alternativeName>
            <fullName evidence="7">Adenylyl transferase</fullName>
            <shortName evidence="7">AT</shortName>
            <shortName evidence="7">AT-C</shortName>
        </alternativeName>
    </domain>
</protein>
<dbReference type="InterPro" id="IPR023057">
    <property type="entry name" value="GlnE"/>
</dbReference>
<feature type="region of interest" description="Adenylyl removase" evidence="7">
    <location>
        <begin position="1"/>
        <end position="501"/>
    </location>
</feature>
<keyword evidence="3 7" id="KW-0547">Nucleotide-binding</keyword>
<keyword evidence="6 7" id="KW-0511">Multifunctional enzyme</keyword>
<dbReference type="GO" id="GO:0008882">
    <property type="term" value="F:[glutamate-ammonia-ligase] adenylyltransferase activity"/>
    <property type="evidence" value="ECO:0007669"/>
    <property type="project" value="UniProtKB-EC"/>
</dbReference>
<organism evidence="10 11">
    <name type="scientific">Actinotalea lenta</name>
    <dbReference type="NCBI Taxonomy" id="3064654"/>
    <lineage>
        <taxon>Bacteria</taxon>
        <taxon>Bacillati</taxon>
        <taxon>Actinomycetota</taxon>
        <taxon>Actinomycetes</taxon>
        <taxon>Micrococcales</taxon>
        <taxon>Cellulomonadaceae</taxon>
        <taxon>Actinotalea</taxon>
    </lineage>
</organism>
<comment type="catalytic activity">
    <reaction evidence="7">
        <text>[glutamine synthetase]-L-tyrosine + ATP = [glutamine synthetase]-O(4)-(5'-adenylyl)-L-tyrosine + diphosphate</text>
        <dbReference type="Rhea" id="RHEA:18589"/>
        <dbReference type="Rhea" id="RHEA-COMP:10660"/>
        <dbReference type="Rhea" id="RHEA-COMP:10661"/>
        <dbReference type="ChEBI" id="CHEBI:30616"/>
        <dbReference type="ChEBI" id="CHEBI:33019"/>
        <dbReference type="ChEBI" id="CHEBI:46858"/>
        <dbReference type="ChEBI" id="CHEBI:83624"/>
        <dbReference type="EC" id="2.7.7.42"/>
    </reaction>
</comment>
<evidence type="ECO:0000259" key="9">
    <source>
        <dbReference type="Pfam" id="PF08335"/>
    </source>
</evidence>
<dbReference type="CDD" id="cd05401">
    <property type="entry name" value="NT_GlnE_GlnD_like"/>
    <property type="match status" value="2"/>
</dbReference>
<dbReference type="SUPFAM" id="SSF81593">
    <property type="entry name" value="Nucleotidyltransferase substrate binding subunit/domain"/>
    <property type="match status" value="2"/>
</dbReference>
<gene>
    <name evidence="7" type="primary">glnE</name>
    <name evidence="10" type="ORF">Q6348_12625</name>
</gene>
<evidence type="ECO:0000256" key="3">
    <source>
        <dbReference type="ARBA" id="ARBA00022741"/>
    </source>
</evidence>
<evidence type="ECO:0000256" key="6">
    <source>
        <dbReference type="ARBA" id="ARBA00023268"/>
    </source>
</evidence>
<dbReference type="Pfam" id="PF08335">
    <property type="entry name" value="GlnD_UR_UTase"/>
    <property type="match status" value="2"/>
</dbReference>
<evidence type="ECO:0000256" key="5">
    <source>
        <dbReference type="ARBA" id="ARBA00022842"/>
    </source>
</evidence>
<feature type="domain" description="PII-uridylyltransferase/Glutamine-synthetase adenylyltransferase" evidence="9">
    <location>
        <begin position="864"/>
        <end position="1004"/>
    </location>
</feature>
<dbReference type="EMBL" id="JAUQYP010000001">
    <property type="protein sequence ID" value="MDO8108042.1"/>
    <property type="molecule type" value="Genomic_DNA"/>
</dbReference>
<dbReference type="HAMAP" id="MF_00802">
    <property type="entry name" value="GlnE"/>
    <property type="match status" value="1"/>
</dbReference>
<accession>A0ABT9DF32</accession>
<dbReference type="InterPro" id="IPR013546">
    <property type="entry name" value="PII_UdlTrfase/GS_AdlTrfase"/>
</dbReference>
<proteinExistence type="inferred from homology"/>
<dbReference type="EC" id="2.7.7.42" evidence="7"/>
<dbReference type="Pfam" id="PF03710">
    <property type="entry name" value="GlnE"/>
    <property type="match status" value="2"/>
</dbReference>
<comment type="caution">
    <text evidence="10">The sequence shown here is derived from an EMBL/GenBank/DDBJ whole genome shotgun (WGS) entry which is preliminary data.</text>
</comment>
<dbReference type="InterPro" id="IPR043519">
    <property type="entry name" value="NT_sf"/>
</dbReference>
<dbReference type="EC" id="2.7.7.89" evidence="7"/>
<keyword evidence="1 7" id="KW-0808">Transferase</keyword>
<feature type="domain" description="Glutamate-ammonia ligase adenylyltransferase repeated" evidence="8">
    <location>
        <begin position="93"/>
        <end position="335"/>
    </location>
</feature>
<keyword evidence="2 7" id="KW-0548">Nucleotidyltransferase</keyword>
<evidence type="ECO:0000313" key="11">
    <source>
        <dbReference type="Proteomes" id="UP001232536"/>
    </source>
</evidence>
<evidence type="ECO:0000313" key="10">
    <source>
        <dbReference type="EMBL" id="MDO8108042.1"/>
    </source>
</evidence>
<feature type="domain" description="Glutamate-ammonia ligase adenylyltransferase repeated" evidence="8">
    <location>
        <begin position="602"/>
        <end position="838"/>
    </location>
</feature>
<comment type="function">
    <text evidence="7">Involved in the regulation of glutamine synthetase GlnA, a key enzyme in the process to assimilate ammonia. When cellular nitrogen levels are high, the C-terminal adenylyl transferase (AT) inactivates GlnA by covalent transfer of an adenylyl group from ATP to specific tyrosine residue of GlnA, thus reducing its activity. Conversely, when nitrogen levels are low, the N-terminal adenylyl removase (AR) activates GlnA by removing the adenylyl group by phosphorolysis, increasing its activity. The regulatory region of GlnE binds the signal transduction protein PII (GlnB) which indicates the nitrogen status of the cell.</text>
</comment>
<comment type="similarity">
    <text evidence="7">Belongs to the GlnE family.</text>
</comment>
<evidence type="ECO:0000256" key="7">
    <source>
        <dbReference type="HAMAP-Rule" id="MF_00802"/>
    </source>
</evidence>
<evidence type="ECO:0000256" key="4">
    <source>
        <dbReference type="ARBA" id="ARBA00022840"/>
    </source>
</evidence>
<evidence type="ECO:0000256" key="1">
    <source>
        <dbReference type="ARBA" id="ARBA00022679"/>
    </source>
</evidence>
<sequence length="1008" mass="108920">MSPDGPDTRPPASLRARLTRAGFVDTERAQRLLADRDLVGLLGEVGDGLIDLLGRAASPDEALLAATRLAAVAEPYRARVRELLTTAGDAQRRLVAVLGASGALADHLVRHPVDLDVLEAPSPIGADPAVVRAEMLTAVGADPGAAAPVAELPGAEGTDAMRRAYRRRLLAIAAADLVSDEPLSLLPAVGSALADLAAAALEAGLAVARADLPDHGAGARLAVLGMGKTGGRELNYVSDVDVIYVAEPAGGVAEDEALAVAAKLATGMARACSAPSGEPALWPVDAALRPEGKQGPLVRTVASHLAYYERWAKTWEFQALLKARVVAGDREAGRAYTEAISPLVWRAVEREHFVEDSQAMRRRVEEHVPPSEADRQLKLGQGGLRDVEFTVQLLQLVHGRSDESIRSPHTLSALQALSAGGYVGRDHAARLAVCYRLLRVLEHRIQLSRLRRTHLMPSTEADLRRLARSAGMSSAAEVSERWRSVRREVRHLHEELFYRPLLPATASLSSEEASLSPEAAKVRLQAIGYRDPAGALRHIQALTEGVSRRAAIQRQLLPVLLGWFADGADSDAGLLAFRRLSDELGSTHWYLKLLRDSGVAAQRLAHVLSTSRYVADAIARSPESVRWLDEDAELAPRDAGRLWAEVDKVLTRQHDADEAATLLRAVRRRELARTSVAQVLGRTDVVAAAGAMTAAAEVALAGALRIVEYEAEHSDDGLLTRMAIIAMGRFGGREMAYGSDADVLFVHDPLPGADEPRAQAQATALATRIRALLGQVGEEPSLEVDADLRPEGRNGPLVRSLGSYAEYYQRWSSPWESQALLRGRAVAGDPGLRERFEALVDPLRYPAGGADAAVVREVRRLKARMEAERLPRGLDPSRHLKLGRGGLSDVEWTVQLLQLQHGHHVPELRTTETLPALAAAAQAGLLSADDEEQLREAWLLASRLRDAIVLWTGRTTGRQLDVLPHERLALMGLARLLGYPPGSGSELEETYLRLGRRARAVVERVFYG</sequence>
<evidence type="ECO:0000256" key="2">
    <source>
        <dbReference type="ARBA" id="ARBA00022695"/>
    </source>
</evidence>
<dbReference type="Gene3D" id="1.20.120.330">
    <property type="entry name" value="Nucleotidyltransferases domain 2"/>
    <property type="match status" value="2"/>
</dbReference>
<keyword evidence="11" id="KW-1185">Reference proteome</keyword>
<feature type="region of interest" description="Adenylyl transferase" evidence="7">
    <location>
        <begin position="509"/>
        <end position="1008"/>
    </location>
</feature>
<comment type="catalytic activity">
    <reaction evidence="7">
        <text>[glutamine synthetase]-O(4)-(5'-adenylyl)-L-tyrosine + phosphate = [glutamine synthetase]-L-tyrosine + ADP</text>
        <dbReference type="Rhea" id="RHEA:43716"/>
        <dbReference type="Rhea" id="RHEA-COMP:10660"/>
        <dbReference type="Rhea" id="RHEA-COMP:10661"/>
        <dbReference type="ChEBI" id="CHEBI:43474"/>
        <dbReference type="ChEBI" id="CHEBI:46858"/>
        <dbReference type="ChEBI" id="CHEBI:83624"/>
        <dbReference type="ChEBI" id="CHEBI:456216"/>
        <dbReference type="EC" id="2.7.7.89"/>
    </reaction>
</comment>
<feature type="domain" description="PII-uridylyltransferase/Glutamine-synthetase adenylyltransferase" evidence="9">
    <location>
        <begin position="359"/>
        <end position="497"/>
    </location>
</feature>
<dbReference type="InterPro" id="IPR005190">
    <property type="entry name" value="GlnE_rpt_dom"/>
</dbReference>
<dbReference type="RefSeq" id="WP_304601631.1">
    <property type="nucleotide sequence ID" value="NZ_JAUQYP010000001.1"/>
</dbReference>